<protein>
    <submittedName>
        <fullName evidence="6">NAD-dependent malic enzyme</fullName>
    </submittedName>
</protein>
<sequence length="546" mass="60641">MNYLKGQDLLRNPFSNKGTAFTKNERKKYDLTGFLPDAVRTIEEQEKLAYDRSKNFGSDLEKHLYLMNIYDTNRTLFYYLVGKHIAEFLPIIYTPTIGDAVINYSKNYDTPKDAVFLSIDHPEDIKKSIQAFLKDLDEIKLIVITDGEGVLGIGDWGVQGVDISIGKLAVYTVAAGVNPRNVLPVVIDMGTNNEKLLNDPFYLGNKHRRVTGKKYYDFIDQFVKISLELFPEALLHWEDFGRGNARTILEKYRKKICTFNDDIQGTGVMMNSAINAVARATNIPVKDHKVVIFGAGTAGIGVTDQIFQEKIRNGLSEEEAKKQFYLVDRQGLLTDDMDTLTEGQKKYTRSKNEFKNPLKNLAEIIREVKPSVLIGTSGVHGAFTEEVIKAMSEINERPAIMPISNPTRLCEAAAQDIIKWSDGRALVVTGSPSDPVTYKGVTYIIGQANNALLYPGLGLGIIVAKSRIVTDDMLSAAAHGIASLQDLSKPGAPILPPVDKLREASKLVAIAVVKEAVKEGLNRKPISDAKKAVEDEIWEPYYTSNS</sequence>
<dbReference type="SUPFAM" id="SSF53223">
    <property type="entry name" value="Aminoacid dehydrogenase-like, N-terminal domain"/>
    <property type="match status" value="1"/>
</dbReference>
<dbReference type="PANTHER" id="PTHR23406">
    <property type="entry name" value="MALIC ENZYME-RELATED"/>
    <property type="match status" value="1"/>
</dbReference>
<dbReference type="InterPro" id="IPR012301">
    <property type="entry name" value="Malic_N_dom"/>
</dbReference>
<accession>A0ABS8N2T2</accession>
<proteinExistence type="inferred from homology"/>
<evidence type="ECO:0000313" key="7">
    <source>
        <dbReference type="Proteomes" id="UP001165422"/>
    </source>
</evidence>
<dbReference type="SMART" id="SM00919">
    <property type="entry name" value="Malic_M"/>
    <property type="match status" value="1"/>
</dbReference>
<feature type="domain" description="Malic enzyme N-terminal" evidence="5">
    <location>
        <begin position="70"/>
        <end position="253"/>
    </location>
</feature>
<comment type="caution">
    <text evidence="6">The sequence shown here is derived from an EMBL/GenBank/DDBJ whole genome shotgun (WGS) entry which is preliminary data.</text>
</comment>
<feature type="domain" description="Malic enzyme NAD-binding" evidence="4">
    <location>
        <begin position="263"/>
        <end position="517"/>
    </location>
</feature>
<comment type="similarity">
    <text evidence="1 3">Belongs to the malic enzymes family.</text>
</comment>
<dbReference type="Proteomes" id="UP001165422">
    <property type="component" value="Unassembled WGS sequence"/>
</dbReference>
<gene>
    <name evidence="6" type="ORF">LN736_00755</name>
</gene>
<dbReference type="InterPro" id="IPR012302">
    <property type="entry name" value="Malic_NAD-bd"/>
</dbReference>
<keyword evidence="7" id="KW-1185">Reference proteome</keyword>
<reference evidence="6" key="1">
    <citation type="submission" date="2021-11" db="EMBL/GenBank/DDBJ databases">
        <authorList>
            <person name="Qingchun L."/>
            <person name="Dong Z."/>
            <person name="Zongwei Q."/>
            <person name="Jia Z."/>
            <person name="Duotao L."/>
        </authorList>
    </citation>
    <scope>NUCLEOTIDE SEQUENCE</scope>
    <source>
        <strain evidence="6">WLY-B-L2</strain>
    </source>
</reference>
<dbReference type="Pfam" id="PF03949">
    <property type="entry name" value="Malic_M"/>
    <property type="match status" value="1"/>
</dbReference>
<evidence type="ECO:0000256" key="3">
    <source>
        <dbReference type="RuleBase" id="RU003427"/>
    </source>
</evidence>
<dbReference type="PANTHER" id="PTHR23406:SF34">
    <property type="entry name" value="NAD-DEPENDENT MALIC ENZYME, MITOCHONDRIAL"/>
    <property type="match status" value="1"/>
</dbReference>
<organism evidence="6 7">
    <name type="scientific">Clostridium aromativorans</name>
    <dbReference type="NCBI Taxonomy" id="2836848"/>
    <lineage>
        <taxon>Bacteria</taxon>
        <taxon>Bacillati</taxon>
        <taxon>Bacillota</taxon>
        <taxon>Clostridia</taxon>
        <taxon>Eubacteriales</taxon>
        <taxon>Clostridiaceae</taxon>
        <taxon>Clostridium</taxon>
    </lineage>
</organism>
<keyword evidence="2" id="KW-0520">NAD</keyword>
<dbReference type="PIRSF" id="PIRSF000106">
    <property type="entry name" value="ME"/>
    <property type="match status" value="1"/>
</dbReference>
<dbReference type="InterPro" id="IPR001891">
    <property type="entry name" value="Malic_OxRdtase"/>
</dbReference>
<dbReference type="SMART" id="SM01274">
    <property type="entry name" value="malic"/>
    <property type="match status" value="1"/>
</dbReference>
<dbReference type="InterPro" id="IPR036291">
    <property type="entry name" value="NAD(P)-bd_dom_sf"/>
</dbReference>
<dbReference type="Pfam" id="PF00390">
    <property type="entry name" value="malic"/>
    <property type="match status" value="1"/>
</dbReference>
<dbReference type="PRINTS" id="PR00072">
    <property type="entry name" value="MALOXRDTASE"/>
</dbReference>
<evidence type="ECO:0000256" key="2">
    <source>
        <dbReference type="ARBA" id="ARBA00023027"/>
    </source>
</evidence>
<evidence type="ECO:0000256" key="1">
    <source>
        <dbReference type="ARBA" id="ARBA00008785"/>
    </source>
</evidence>
<evidence type="ECO:0000313" key="6">
    <source>
        <dbReference type="EMBL" id="MCC9293405.1"/>
    </source>
</evidence>
<dbReference type="InterPro" id="IPR037062">
    <property type="entry name" value="Malic_N_dom_sf"/>
</dbReference>
<dbReference type="Gene3D" id="3.40.50.10380">
    <property type="entry name" value="Malic enzyme, N-terminal domain"/>
    <property type="match status" value="1"/>
</dbReference>
<dbReference type="Gene3D" id="3.40.50.720">
    <property type="entry name" value="NAD(P)-binding Rossmann-like Domain"/>
    <property type="match status" value="1"/>
</dbReference>
<dbReference type="NCBIfam" id="NF010052">
    <property type="entry name" value="PRK13529.1"/>
    <property type="match status" value="1"/>
</dbReference>
<evidence type="ECO:0000259" key="4">
    <source>
        <dbReference type="SMART" id="SM00919"/>
    </source>
</evidence>
<name>A0ABS8N2T2_9CLOT</name>
<dbReference type="SUPFAM" id="SSF51735">
    <property type="entry name" value="NAD(P)-binding Rossmann-fold domains"/>
    <property type="match status" value="1"/>
</dbReference>
<evidence type="ECO:0000259" key="5">
    <source>
        <dbReference type="SMART" id="SM01274"/>
    </source>
</evidence>
<keyword evidence="3" id="KW-0479">Metal-binding</keyword>
<dbReference type="EMBL" id="JAJJPB010000001">
    <property type="protein sequence ID" value="MCC9293405.1"/>
    <property type="molecule type" value="Genomic_DNA"/>
</dbReference>
<dbReference type="InterPro" id="IPR046346">
    <property type="entry name" value="Aminoacid_DH-like_N_sf"/>
</dbReference>
<dbReference type="CDD" id="cd05312">
    <property type="entry name" value="NAD_bind_1_malic_enz"/>
    <property type="match status" value="1"/>
</dbReference>